<reference evidence="1 2" key="1">
    <citation type="journal article" date="2010" name="Science">
        <title>Genome expansion and gene loss in powdery mildew fungi reveal tradeoffs in extreme parasitism.</title>
        <authorList>
            <person name="Spanu P.D."/>
            <person name="Abbott J.C."/>
            <person name="Amselem J."/>
            <person name="Burgis T.A."/>
            <person name="Soanes D.M."/>
            <person name="Stueber K."/>
            <person name="Ver Loren van Themaat E."/>
            <person name="Brown J.K.M."/>
            <person name="Butcher S.A."/>
            <person name="Gurr S.J."/>
            <person name="Lebrun M.-H."/>
            <person name="Ridout C.J."/>
            <person name="Schulze-Lefert P."/>
            <person name="Talbot N.J."/>
            <person name="Ahmadinejad N."/>
            <person name="Ametz C."/>
            <person name="Barton G.R."/>
            <person name="Benjdia M."/>
            <person name="Bidzinski P."/>
            <person name="Bindschedler L.V."/>
            <person name="Both M."/>
            <person name="Brewer M.T."/>
            <person name="Cadle-Davidson L."/>
            <person name="Cadle-Davidson M.M."/>
            <person name="Collemare J."/>
            <person name="Cramer R."/>
            <person name="Frenkel O."/>
            <person name="Godfrey D."/>
            <person name="Harriman J."/>
            <person name="Hoede C."/>
            <person name="King B.C."/>
            <person name="Klages S."/>
            <person name="Kleemann J."/>
            <person name="Knoll D."/>
            <person name="Koti P.S."/>
            <person name="Kreplak J."/>
            <person name="Lopez-Ruiz F.J."/>
            <person name="Lu X."/>
            <person name="Maekawa T."/>
            <person name="Mahanil S."/>
            <person name="Micali C."/>
            <person name="Milgroom M.G."/>
            <person name="Montana G."/>
            <person name="Noir S."/>
            <person name="O'Connell R.J."/>
            <person name="Oberhaensli S."/>
            <person name="Parlange F."/>
            <person name="Pedersen C."/>
            <person name="Quesneville H."/>
            <person name="Reinhardt R."/>
            <person name="Rott M."/>
            <person name="Sacristan S."/>
            <person name="Schmidt S.M."/>
            <person name="Schoen M."/>
            <person name="Skamnioti P."/>
            <person name="Sommer H."/>
            <person name="Stephens A."/>
            <person name="Takahara H."/>
            <person name="Thordal-Christensen H."/>
            <person name="Vigouroux M."/>
            <person name="Wessling R."/>
            <person name="Wicker T."/>
            <person name="Panstruga R."/>
        </authorList>
    </citation>
    <scope>NUCLEOTIDE SEQUENCE [LARGE SCALE GENOMIC DNA]</scope>
    <source>
        <strain evidence="1">DH14</strain>
    </source>
</reference>
<dbReference type="AlphaFoldDB" id="N1J4Y9"/>
<dbReference type="Proteomes" id="UP000015441">
    <property type="component" value="Unassembled WGS sequence"/>
</dbReference>
<accession>N1J4Y9</accession>
<protein>
    <submittedName>
        <fullName evidence="1">Uncharacterized protein</fullName>
    </submittedName>
</protein>
<evidence type="ECO:0000313" key="2">
    <source>
        <dbReference type="Proteomes" id="UP000015441"/>
    </source>
</evidence>
<gene>
    <name evidence="1" type="ORF">BGHDH14_bgh00845</name>
</gene>
<sequence>MDFFPDQRERCWVGFAWNSWTAEISRLHKSRRKLSRPSKQILVQAEHRTSPRYTKQFLRPSLMPEKPQHDPRLYLSTLLSRGDCRRIPNLNF</sequence>
<dbReference type="EMBL" id="CAUH01000107">
    <property type="protein sequence ID" value="CCU74246.1"/>
    <property type="molecule type" value="Genomic_DNA"/>
</dbReference>
<keyword evidence="2" id="KW-1185">Reference proteome</keyword>
<comment type="caution">
    <text evidence="1">The sequence shown here is derived from an EMBL/GenBank/DDBJ whole genome shotgun (WGS) entry which is preliminary data.</text>
</comment>
<evidence type="ECO:0000313" key="1">
    <source>
        <dbReference type="EMBL" id="CCU74246.1"/>
    </source>
</evidence>
<organism evidence="1 2">
    <name type="scientific">Blumeria graminis f. sp. hordei (strain DH14)</name>
    <name type="common">Barley powdery mildew</name>
    <name type="synonym">Oidium monilioides f. sp. hordei</name>
    <dbReference type="NCBI Taxonomy" id="546991"/>
    <lineage>
        <taxon>Eukaryota</taxon>
        <taxon>Fungi</taxon>
        <taxon>Dikarya</taxon>
        <taxon>Ascomycota</taxon>
        <taxon>Pezizomycotina</taxon>
        <taxon>Leotiomycetes</taxon>
        <taxon>Erysiphales</taxon>
        <taxon>Erysiphaceae</taxon>
        <taxon>Blumeria</taxon>
        <taxon>Blumeria hordei</taxon>
    </lineage>
</organism>
<proteinExistence type="predicted"/>
<dbReference type="InParanoid" id="N1J4Y9"/>
<dbReference type="HOGENOM" id="CLU_2412968_0_0_1"/>
<name>N1J4Y9_BLUG1</name>